<gene>
    <name evidence="14" type="primary">LOC117673399</name>
</gene>
<accession>A0A6P9CQ36</accession>
<dbReference type="InterPro" id="IPR038269">
    <property type="entry name" value="SCAN_sf"/>
</dbReference>
<evidence type="ECO:0000256" key="4">
    <source>
        <dbReference type="ARBA" id="ARBA00022737"/>
    </source>
</evidence>
<dbReference type="SUPFAM" id="SSF47353">
    <property type="entry name" value="Retrovirus capsid dimerization domain-like"/>
    <property type="match status" value="1"/>
</dbReference>
<evidence type="ECO:0000256" key="6">
    <source>
        <dbReference type="ARBA" id="ARBA00022833"/>
    </source>
</evidence>
<feature type="domain" description="SCAN box" evidence="12">
    <location>
        <begin position="165"/>
        <end position="243"/>
    </location>
</feature>
<dbReference type="GO" id="GO:0005634">
    <property type="term" value="C:nucleus"/>
    <property type="evidence" value="ECO:0007669"/>
    <property type="project" value="UniProtKB-SubCell"/>
</dbReference>
<feature type="domain" description="C2H2-type" evidence="11">
    <location>
        <begin position="381"/>
        <end position="407"/>
    </location>
</feature>
<evidence type="ECO:0000256" key="1">
    <source>
        <dbReference type="ARBA" id="ARBA00004123"/>
    </source>
</evidence>
<protein>
    <recommendedName>
        <fullName evidence="8">Zinc finger protein 445</fullName>
    </recommendedName>
</protein>
<evidence type="ECO:0000259" key="12">
    <source>
        <dbReference type="PROSITE" id="PS50804"/>
    </source>
</evidence>
<evidence type="ECO:0000313" key="13">
    <source>
        <dbReference type="Proteomes" id="UP001652622"/>
    </source>
</evidence>
<proteinExistence type="inferred from homology"/>
<dbReference type="InterPro" id="IPR013087">
    <property type="entry name" value="Znf_C2H2_type"/>
</dbReference>
<sequence length="631" mass="72575">METLSVQVNMSMEEETMEDPELKMQKQSTSLVKLWSDLEAMKASSGMVPLQQVKCKPEEGLQDCWEAQWQEFLRSLQGPRSERAHAETVEEPTHWVNTKAFLTSFEQVASTCKWPQDQWVTLLVPGLRQEAKEAFNSLSSQERGDYGKVKAAILRGEALAREKQRRDFRQFCYQETEGPRAVYRHLQELCWQWLKAERCSKEEILELLVLEQFLSILPPEMQSWVRAHGPESCTGAVLLAEEFLSKRSLVKQEEESPGPLRMAAIEEPSQGSQFLPLGSWGWQLSKEMKLDIEKEMSSFGDNHRQMNQDNHLRQSISEVPENEILKRDIIPSQHCKEEVRPKNQEDPETEWNSPKRSLDEVVSVGKSDSDPEEAKTGHKIHQCHCGKRFQWSSNFRVHERIHTGEKPYTCTECSIPFRKSAQLKAHTGIHTGEVPFRCPTCQKTFTSSSNLITHKRIHTGEKPYRCTYCEKSFRQKGTLTIHEKIHMDEKPFKCLTCGKTFRQKGTLSVHEKIHLGEKPYRCPSCGKNFRTAAVLRVHERIHTGVKPYQCSVCLKSFTDGSNLITHERIHTGVKPYQCARCGKTFCQKSGLMTHERIHTGVNPYRRSTDQNHLEGRSDLNTHQGAKLGERS</sequence>
<dbReference type="FunFam" id="3.30.160.60:FF:001498">
    <property type="entry name" value="Zinc finger protein 404"/>
    <property type="match status" value="2"/>
</dbReference>
<comment type="subcellular location">
    <subcellularLocation>
        <location evidence="1">Nucleus</location>
    </subcellularLocation>
</comment>
<evidence type="ECO:0000256" key="2">
    <source>
        <dbReference type="ARBA" id="ARBA00006991"/>
    </source>
</evidence>
<dbReference type="FunFam" id="3.30.160.60:FF:000624">
    <property type="entry name" value="zinc finger protein 697"/>
    <property type="match status" value="2"/>
</dbReference>
<dbReference type="PANTHER" id="PTHR23226:SF362">
    <property type="entry name" value="PROTEIN CBG19812"/>
    <property type="match status" value="1"/>
</dbReference>
<dbReference type="RefSeq" id="XP_034286664.1">
    <property type="nucleotide sequence ID" value="XM_034430773.2"/>
</dbReference>
<dbReference type="Proteomes" id="UP001652622">
    <property type="component" value="Unplaced"/>
</dbReference>
<feature type="region of interest" description="Disordered" evidence="10">
    <location>
        <begin position="330"/>
        <end position="377"/>
    </location>
</feature>
<dbReference type="GO" id="GO:0000981">
    <property type="term" value="F:DNA-binding transcription factor activity, RNA polymerase II-specific"/>
    <property type="evidence" value="ECO:0007669"/>
    <property type="project" value="TreeGrafter"/>
</dbReference>
<dbReference type="PROSITE" id="PS50804">
    <property type="entry name" value="SCAN_BOX"/>
    <property type="match status" value="1"/>
</dbReference>
<dbReference type="FunFam" id="1.10.4020.10:FF:000001">
    <property type="entry name" value="zinc finger protein 263 isoform X1"/>
    <property type="match status" value="1"/>
</dbReference>
<dbReference type="PROSITE" id="PS50157">
    <property type="entry name" value="ZINC_FINGER_C2H2_2"/>
    <property type="match status" value="8"/>
</dbReference>
<organism evidence="13 14">
    <name type="scientific">Pantherophis guttatus</name>
    <name type="common">Corn snake</name>
    <name type="synonym">Elaphe guttata</name>
    <dbReference type="NCBI Taxonomy" id="94885"/>
    <lineage>
        <taxon>Eukaryota</taxon>
        <taxon>Metazoa</taxon>
        <taxon>Chordata</taxon>
        <taxon>Craniata</taxon>
        <taxon>Vertebrata</taxon>
        <taxon>Euteleostomi</taxon>
        <taxon>Lepidosauria</taxon>
        <taxon>Squamata</taxon>
        <taxon>Bifurcata</taxon>
        <taxon>Unidentata</taxon>
        <taxon>Episquamata</taxon>
        <taxon>Toxicofera</taxon>
        <taxon>Serpentes</taxon>
        <taxon>Colubroidea</taxon>
        <taxon>Colubridae</taxon>
        <taxon>Colubrinae</taxon>
        <taxon>Pantherophis</taxon>
    </lineage>
</organism>
<feature type="compositionally biased region" description="Polar residues" evidence="10">
    <location>
        <begin position="1"/>
        <end position="10"/>
    </location>
</feature>
<feature type="compositionally biased region" description="Basic and acidic residues" evidence="10">
    <location>
        <begin position="330"/>
        <end position="345"/>
    </location>
</feature>
<evidence type="ECO:0000259" key="11">
    <source>
        <dbReference type="PROSITE" id="PS50157"/>
    </source>
</evidence>
<dbReference type="OrthoDB" id="40579at2759"/>
<dbReference type="SUPFAM" id="SSF57667">
    <property type="entry name" value="beta-beta-alpha zinc fingers"/>
    <property type="match status" value="5"/>
</dbReference>
<keyword evidence="3" id="KW-0479">Metal-binding</keyword>
<evidence type="ECO:0000256" key="3">
    <source>
        <dbReference type="ARBA" id="ARBA00022723"/>
    </source>
</evidence>
<feature type="domain" description="C2H2-type" evidence="11">
    <location>
        <begin position="492"/>
        <end position="519"/>
    </location>
</feature>
<dbReference type="InterPro" id="IPR036236">
    <property type="entry name" value="Znf_C2H2_sf"/>
</dbReference>
<feature type="domain" description="C2H2-type" evidence="11">
    <location>
        <begin position="408"/>
        <end position="435"/>
    </location>
</feature>
<dbReference type="GO" id="GO:0044027">
    <property type="term" value="P:negative regulation of gene expression via chromosomal CpG island methylation"/>
    <property type="evidence" value="ECO:0007669"/>
    <property type="project" value="UniProtKB-ARBA"/>
</dbReference>
<dbReference type="FunFam" id="3.30.160.60:FF:002343">
    <property type="entry name" value="Zinc finger protein 33A"/>
    <property type="match status" value="1"/>
</dbReference>
<dbReference type="GeneID" id="117673399"/>
<dbReference type="KEGG" id="pgut:117673399"/>
<evidence type="ECO:0000256" key="8">
    <source>
        <dbReference type="ARBA" id="ARBA00067827"/>
    </source>
</evidence>
<evidence type="ECO:0000256" key="5">
    <source>
        <dbReference type="ARBA" id="ARBA00022771"/>
    </source>
</evidence>
<dbReference type="InterPro" id="IPR003309">
    <property type="entry name" value="SCAN_dom"/>
</dbReference>
<keyword evidence="6" id="KW-0862">Zinc</keyword>
<dbReference type="Gene3D" id="3.30.160.60">
    <property type="entry name" value="Classic Zinc Finger"/>
    <property type="match status" value="8"/>
</dbReference>
<dbReference type="GO" id="GO:0010385">
    <property type="term" value="F:double-stranded methylated DNA binding"/>
    <property type="evidence" value="ECO:0007669"/>
    <property type="project" value="UniProtKB-ARBA"/>
</dbReference>
<feature type="compositionally biased region" description="Basic and acidic residues" evidence="10">
    <location>
        <begin position="367"/>
        <end position="376"/>
    </location>
</feature>
<evidence type="ECO:0000313" key="14">
    <source>
        <dbReference type="RefSeq" id="XP_034286664.1"/>
    </source>
</evidence>
<dbReference type="Gene3D" id="1.10.4020.10">
    <property type="entry name" value="DNA breaking-rejoining enzymes"/>
    <property type="match status" value="1"/>
</dbReference>
<dbReference type="FunFam" id="3.30.160.60:FF:002402">
    <property type="entry name" value="Zinc finger protein 347"/>
    <property type="match status" value="1"/>
</dbReference>
<dbReference type="Pfam" id="PF02023">
    <property type="entry name" value="SCAN"/>
    <property type="match status" value="1"/>
</dbReference>
<keyword evidence="5 9" id="KW-0863">Zinc-finger</keyword>
<dbReference type="FunFam" id="3.30.160.60:FF:000352">
    <property type="entry name" value="zinc finger protein 3 homolog"/>
    <property type="match status" value="1"/>
</dbReference>
<feature type="compositionally biased region" description="Basic and acidic residues" evidence="10">
    <location>
        <begin position="606"/>
        <end position="619"/>
    </location>
</feature>
<dbReference type="Pfam" id="PF00096">
    <property type="entry name" value="zf-C2H2"/>
    <property type="match status" value="7"/>
</dbReference>
<keyword evidence="4" id="KW-0677">Repeat</keyword>
<comment type="similarity">
    <text evidence="2">Belongs to the krueppel C2H2-type zinc-finger protein family.</text>
</comment>
<dbReference type="AlphaFoldDB" id="A0A6P9CQ36"/>
<feature type="domain" description="C2H2-type" evidence="11">
    <location>
        <begin position="520"/>
        <end position="547"/>
    </location>
</feature>
<dbReference type="PROSITE" id="PS00028">
    <property type="entry name" value="ZINC_FINGER_C2H2_1"/>
    <property type="match status" value="7"/>
</dbReference>
<dbReference type="SMART" id="SM00355">
    <property type="entry name" value="ZnF_C2H2"/>
    <property type="match status" value="8"/>
</dbReference>
<dbReference type="GO" id="GO:0044726">
    <property type="term" value="P:epigenetic programing of female pronucleus"/>
    <property type="evidence" value="ECO:0007669"/>
    <property type="project" value="UniProtKB-ARBA"/>
</dbReference>
<dbReference type="GO" id="GO:0000978">
    <property type="term" value="F:RNA polymerase II cis-regulatory region sequence-specific DNA binding"/>
    <property type="evidence" value="ECO:0007669"/>
    <property type="project" value="TreeGrafter"/>
</dbReference>
<keyword evidence="13" id="KW-1185">Reference proteome</keyword>
<feature type="domain" description="C2H2-type" evidence="11">
    <location>
        <begin position="548"/>
        <end position="575"/>
    </location>
</feature>
<dbReference type="OMA" id="VASACWW"/>
<evidence type="ECO:0000256" key="9">
    <source>
        <dbReference type="PROSITE-ProRule" id="PRU00042"/>
    </source>
</evidence>
<feature type="domain" description="C2H2-type" evidence="11">
    <location>
        <begin position="464"/>
        <end position="491"/>
    </location>
</feature>
<feature type="region of interest" description="Disordered" evidence="10">
    <location>
        <begin position="1"/>
        <end position="23"/>
    </location>
</feature>
<name>A0A6P9CQ36_PANGU</name>
<reference evidence="14" key="1">
    <citation type="submission" date="2025-08" db="UniProtKB">
        <authorList>
            <consortium name="RefSeq"/>
        </authorList>
    </citation>
    <scope>IDENTIFICATION</scope>
    <source>
        <tissue evidence="14">Blood</tissue>
    </source>
</reference>
<dbReference type="GO" id="GO:0008270">
    <property type="term" value="F:zinc ion binding"/>
    <property type="evidence" value="ECO:0007669"/>
    <property type="project" value="UniProtKB-KW"/>
</dbReference>
<feature type="domain" description="C2H2-type" evidence="11">
    <location>
        <begin position="436"/>
        <end position="463"/>
    </location>
</feature>
<feature type="domain" description="C2H2-type" evidence="11">
    <location>
        <begin position="576"/>
        <end position="603"/>
    </location>
</feature>
<evidence type="ECO:0000256" key="10">
    <source>
        <dbReference type="SAM" id="MobiDB-lite"/>
    </source>
</evidence>
<dbReference type="PANTHER" id="PTHR23226">
    <property type="entry name" value="ZINC FINGER AND SCAN DOMAIN-CONTAINING"/>
    <property type="match status" value="1"/>
</dbReference>
<dbReference type="SMART" id="SM00431">
    <property type="entry name" value="SCAN"/>
    <property type="match status" value="1"/>
</dbReference>
<evidence type="ECO:0000256" key="7">
    <source>
        <dbReference type="ARBA" id="ARBA00023242"/>
    </source>
</evidence>
<feature type="region of interest" description="Disordered" evidence="10">
    <location>
        <begin position="597"/>
        <end position="631"/>
    </location>
</feature>
<keyword evidence="7" id="KW-0539">Nucleus</keyword>
<dbReference type="FunFam" id="3.30.160.60:FF:000688">
    <property type="entry name" value="zinc finger protein 197 isoform X1"/>
    <property type="match status" value="1"/>
</dbReference>